<dbReference type="Gene3D" id="2.170.140.10">
    <property type="entry name" value="Chitin binding domain"/>
    <property type="match status" value="1"/>
</dbReference>
<dbReference type="GO" id="GO:0008061">
    <property type="term" value="F:chitin binding"/>
    <property type="evidence" value="ECO:0007669"/>
    <property type="project" value="InterPro"/>
</dbReference>
<feature type="compositionally biased region" description="Polar residues" evidence="1">
    <location>
        <begin position="1186"/>
        <end position="1210"/>
    </location>
</feature>
<dbReference type="PANTHER" id="PTHR22933">
    <property type="entry name" value="FI18007P1-RELATED"/>
    <property type="match status" value="1"/>
</dbReference>
<dbReference type="SMART" id="SM00494">
    <property type="entry name" value="ChtBD2"/>
    <property type="match status" value="1"/>
</dbReference>
<dbReference type="InterPro" id="IPR036508">
    <property type="entry name" value="Chitin-bd_dom_sf"/>
</dbReference>
<feature type="region of interest" description="Disordered" evidence="1">
    <location>
        <begin position="828"/>
        <end position="910"/>
    </location>
</feature>
<evidence type="ECO:0000256" key="1">
    <source>
        <dbReference type="SAM" id="MobiDB-lite"/>
    </source>
</evidence>
<sequence>MLAVPVSSRLDEHKNPSNTSSEAGEEAKEQKVIELCRFSDTPLCQLYFELYSRIEALPAVVEQLDDPQGPVQLQSNYGHKIGSTPLLVHGTLGRDPSRTTPPAPQAIGLGKQIWMGNNTTTTTQGTKGPIVHLHLDDAVDFYNASSETLQANKSWTNTDLEGHGSRLSEVRVLPPEGFYFIDQDDPLLGGVGEETRTQNTRQIQRRMLGLGPRGKRKTSTKFSGLLQGKRASATSNDLDKSKAKPKDAQRRFGGFKKSREPNFPTYNSIPRTRFNCKHAPEGYHADPEAHCQVYHYCHYDGRQDSFLCPKGTIFNQEVLVCDWWYNSDCGDVSQALYHRAKPHSRPDYPATSHKIQFPTRPSYEPVALRGHHGGDDFDLSLLSSLKEVHGDPPAVTIGPIQAHLLDRPIARPFPTSLPAFGSSKLPRTLHTLDSSNTFPISGGGDEAFVSSFKRDIEESIAKIKTILQQKHLIETQGPPNDDYEDDYDVHNLNHPLFHPSSNGLHIGSNGLSDISVNTVESDYVDNDNEDIELSHNNEMTAEDYYYYDNGDEDEGVEDLASFYPDERSIKVGSKMDYIDGIQSLGPSNPRRTVDQGIYSKVGQRHQDTHQQTPSSIIPQGIRDQEHAPPPFPDIMSSPPKPAGFTSSDIESILSPMLNEIFQNHQHLVVDTRSQGNPSGEERPTDPASRSKTGFDALLATLKPQTRNKANASPRSAAAPPRETLMMTKKMVMDPVPGDRREKEVVVAAEESPGNGAEKNLPTSLSQLVGLTMDKIRRESNEATSRHATQPSEWLFTGDPSNVAQVLEPQTANLIAGAERENARLKALNESGGNRGSSLNPDENQMMPHDQQPRPPRQHEGGLYANLGQRHSKPQFNAKLPGTANTNGVSKSQNTVWQQLQHQQKQPLDRDQTKQLASHFPGSLRTKKASLPANSIVQKADPVPSTLELQKILLQHHKNQMLLKRQRQQNQRQQGNHQQLVAPPPIIQSRSHSNSAKLSFGQSPNQRTQSNHHPNNKGLMKNASAAGRGNNILSFSTSASIGVSSGQRRIGEAAEDVVPTGLADTSSSPRSQVDERTVNDWIPSHGYHPTVDIQETQKETLSQLQAHTSSTGALGAIHAKETFGTHQLVTLGEHCYLMSPSQELRLVGTKAECDLNDNQSQRLNPNGVEGKIYSGQPSSSSPKPSLTLRQPQAGPNTIDPQVYSQNRSQASHRVPKAPRPKQRPPPSQRRNKLSPKENAIWRTLKSLPVFKNLVQTIATSGERPSSN</sequence>
<dbReference type="EMBL" id="VCGU01000004">
    <property type="protein sequence ID" value="TRY76720.1"/>
    <property type="molecule type" value="Genomic_DNA"/>
</dbReference>
<dbReference type="OrthoDB" id="10059269at2759"/>
<feature type="domain" description="Chitin-binding type-2" evidence="2">
    <location>
        <begin position="273"/>
        <end position="331"/>
    </location>
</feature>
<dbReference type="InterPro" id="IPR052976">
    <property type="entry name" value="Scoloptoxin-like"/>
</dbReference>
<feature type="region of interest" description="Disordered" evidence="1">
    <location>
        <begin position="1156"/>
        <end position="1237"/>
    </location>
</feature>
<dbReference type="PROSITE" id="PS50940">
    <property type="entry name" value="CHIT_BIND_II"/>
    <property type="match status" value="1"/>
</dbReference>
<feature type="region of interest" description="Disordered" evidence="1">
    <location>
        <begin position="671"/>
        <end position="691"/>
    </location>
</feature>
<feature type="compositionally biased region" description="Basic residues" evidence="1">
    <location>
        <begin position="1212"/>
        <end position="1221"/>
    </location>
</feature>
<dbReference type="InterPro" id="IPR002557">
    <property type="entry name" value="Chitin-bd_dom"/>
</dbReference>
<feature type="region of interest" description="Disordered" evidence="1">
    <location>
        <begin position="206"/>
        <end position="264"/>
    </location>
</feature>
<dbReference type="Pfam" id="PF01607">
    <property type="entry name" value="CBM_14"/>
    <property type="match status" value="1"/>
</dbReference>
<feature type="compositionally biased region" description="Basic and acidic residues" evidence="1">
    <location>
        <begin position="237"/>
        <end position="250"/>
    </location>
</feature>
<dbReference type="AlphaFoldDB" id="A0A553PGC2"/>
<dbReference type="SUPFAM" id="SSF57625">
    <property type="entry name" value="Invertebrate chitin-binding proteins"/>
    <property type="match status" value="1"/>
</dbReference>
<comment type="caution">
    <text evidence="3">The sequence shown here is derived from an EMBL/GenBank/DDBJ whole genome shotgun (WGS) entry which is preliminary data.</text>
</comment>
<evidence type="ECO:0000313" key="3">
    <source>
        <dbReference type="EMBL" id="TRY76720.1"/>
    </source>
</evidence>
<keyword evidence="4" id="KW-1185">Reference proteome</keyword>
<dbReference type="Proteomes" id="UP000318571">
    <property type="component" value="Chromosome 5"/>
</dbReference>
<proteinExistence type="predicted"/>
<dbReference type="PANTHER" id="PTHR22933:SF18">
    <property type="match status" value="1"/>
</dbReference>
<organism evidence="3 4">
    <name type="scientific">Tigriopus californicus</name>
    <name type="common">Marine copepod</name>
    <dbReference type="NCBI Taxonomy" id="6832"/>
    <lineage>
        <taxon>Eukaryota</taxon>
        <taxon>Metazoa</taxon>
        <taxon>Ecdysozoa</taxon>
        <taxon>Arthropoda</taxon>
        <taxon>Crustacea</taxon>
        <taxon>Multicrustacea</taxon>
        <taxon>Hexanauplia</taxon>
        <taxon>Copepoda</taxon>
        <taxon>Harpacticoida</taxon>
        <taxon>Harpacticidae</taxon>
        <taxon>Tigriopus</taxon>
    </lineage>
</organism>
<protein>
    <recommendedName>
        <fullName evidence="2">Chitin-binding type-2 domain-containing protein</fullName>
    </recommendedName>
</protein>
<reference evidence="3 4" key="1">
    <citation type="journal article" date="2018" name="Nat. Ecol. Evol.">
        <title>Genomic signatures of mitonuclear coevolution across populations of Tigriopus californicus.</title>
        <authorList>
            <person name="Barreto F.S."/>
            <person name="Watson E.T."/>
            <person name="Lima T.G."/>
            <person name="Willett C.S."/>
            <person name="Edmands S."/>
            <person name="Li W."/>
            <person name="Burton R.S."/>
        </authorList>
    </citation>
    <scope>NUCLEOTIDE SEQUENCE [LARGE SCALE GENOMIC DNA]</scope>
    <source>
        <strain evidence="3 4">San Diego</strain>
    </source>
</reference>
<feature type="region of interest" description="Disordered" evidence="1">
    <location>
        <begin position="602"/>
        <end position="644"/>
    </location>
</feature>
<accession>A0A553PGC2</accession>
<feature type="region of interest" description="Disordered" evidence="1">
    <location>
        <begin position="986"/>
        <end position="1023"/>
    </location>
</feature>
<feature type="compositionally biased region" description="Polar residues" evidence="1">
    <location>
        <begin position="882"/>
        <end position="896"/>
    </location>
</feature>
<feature type="region of interest" description="Disordered" evidence="1">
    <location>
        <begin position="1"/>
        <end position="28"/>
    </location>
</feature>
<gene>
    <name evidence="3" type="ORF">TCAL_07924</name>
</gene>
<name>A0A553PGC2_TIGCA</name>
<evidence type="ECO:0000313" key="4">
    <source>
        <dbReference type="Proteomes" id="UP000318571"/>
    </source>
</evidence>
<dbReference type="GO" id="GO:0005576">
    <property type="term" value="C:extracellular region"/>
    <property type="evidence" value="ECO:0007669"/>
    <property type="project" value="InterPro"/>
</dbReference>
<feature type="compositionally biased region" description="Polar residues" evidence="1">
    <location>
        <begin position="987"/>
        <end position="1012"/>
    </location>
</feature>
<evidence type="ECO:0000259" key="2">
    <source>
        <dbReference type="PROSITE" id="PS50940"/>
    </source>
</evidence>